<protein>
    <submittedName>
        <fullName evidence="1">Uncharacterized protein</fullName>
    </submittedName>
</protein>
<name>A0A9P7QAC4_9HYPO</name>
<organism evidence="1 2">
    <name type="scientific">Claviceps aff. purpurea</name>
    <dbReference type="NCBI Taxonomy" id="1967640"/>
    <lineage>
        <taxon>Eukaryota</taxon>
        <taxon>Fungi</taxon>
        <taxon>Dikarya</taxon>
        <taxon>Ascomycota</taxon>
        <taxon>Pezizomycotina</taxon>
        <taxon>Sordariomycetes</taxon>
        <taxon>Hypocreomycetidae</taxon>
        <taxon>Hypocreales</taxon>
        <taxon>Clavicipitaceae</taxon>
        <taxon>Claviceps</taxon>
    </lineage>
</organism>
<comment type="caution">
    <text evidence="1">The sequence shown here is derived from an EMBL/GenBank/DDBJ whole genome shotgun (WGS) entry which is preliminary data.</text>
</comment>
<dbReference type="AlphaFoldDB" id="A0A9P7QAC4"/>
<reference evidence="1 2" key="1">
    <citation type="journal article" date="2020" name="bioRxiv">
        <title>Whole genome comparisons of ergot fungi reveals the divergence and evolution of species within the genus Claviceps are the result of varying mechanisms driving genome evolution and host range expansion.</title>
        <authorList>
            <person name="Wyka S.A."/>
            <person name="Mondo S.J."/>
            <person name="Liu M."/>
            <person name="Dettman J."/>
            <person name="Nalam V."/>
            <person name="Broders K.D."/>
        </authorList>
    </citation>
    <scope>NUCLEOTIDE SEQUENCE [LARGE SCALE GENOMIC DNA]</scope>
    <source>
        <strain evidence="1 2">Clav52</strain>
    </source>
</reference>
<sequence>MSGRRRIHSASPFSILPGHESVRGMMELHPGQNTGSILASDGRRTCKEAATHGYKHEETDMKKWMTKDGIEGDWHLMDAP</sequence>
<gene>
    <name evidence="1" type="ORF">E4U09_000252</name>
</gene>
<evidence type="ECO:0000313" key="1">
    <source>
        <dbReference type="EMBL" id="KAG6283410.1"/>
    </source>
</evidence>
<feature type="non-terminal residue" evidence="1">
    <location>
        <position position="80"/>
    </location>
</feature>
<proteinExistence type="predicted"/>
<accession>A0A9P7QAC4</accession>
<keyword evidence="2" id="KW-1185">Reference proteome</keyword>
<evidence type="ECO:0000313" key="2">
    <source>
        <dbReference type="Proteomes" id="UP000707071"/>
    </source>
</evidence>
<dbReference type="EMBL" id="SRRH01001045">
    <property type="protein sequence ID" value="KAG6283410.1"/>
    <property type="molecule type" value="Genomic_DNA"/>
</dbReference>
<dbReference type="Proteomes" id="UP000707071">
    <property type="component" value="Unassembled WGS sequence"/>
</dbReference>